<dbReference type="AlphaFoldDB" id="A0AB38XNR2"/>
<proteinExistence type="predicted"/>
<evidence type="ECO:0000313" key="2">
    <source>
        <dbReference type="Proteomes" id="UP001211044"/>
    </source>
</evidence>
<dbReference type="RefSeq" id="WP_004807960.1">
    <property type="nucleotide sequence ID" value="NZ_CP116394.1"/>
</dbReference>
<evidence type="ECO:0000313" key="1">
    <source>
        <dbReference type="EMBL" id="WCE45997.1"/>
    </source>
</evidence>
<evidence type="ECO:0008006" key="3">
    <source>
        <dbReference type="Google" id="ProtNLM"/>
    </source>
</evidence>
<dbReference type="EMBL" id="CP116394">
    <property type="protein sequence ID" value="WCE45997.1"/>
    <property type="molecule type" value="Genomic_DNA"/>
</dbReference>
<gene>
    <name evidence="1" type="ORF">PIG85_10190</name>
</gene>
<name>A0AB38XNR2_9ACTO</name>
<protein>
    <recommendedName>
        <fullName evidence="3">Pilus assembly protein TadE</fullName>
    </recommendedName>
</protein>
<dbReference type="KEGG" id="wne:PIG85_10190"/>
<accession>A0AB38XNR2</accession>
<sequence>MSNGNARVGEQGMVSAELALALPTVVATALIVLAFGVAGASQVQACNVARSVARAVSIEQARPDTAGMQVHVSRGSNSVRATATKALPGPLQGMGVMAKCAAEAPVEPTW</sequence>
<reference evidence="1" key="1">
    <citation type="submission" date="2023-01" db="EMBL/GenBank/DDBJ databases">
        <title>Comparative Genomic Analysis of the Clinically-Derived Winkia Strain NY0527 Provides Evidence into the Taxonomic Reassignment of Winkia neuii and Characterizes Their Virulence Traits.</title>
        <authorList>
            <person name="Cai X."/>
            <person name="Peng Y."/>
            <person name="Li M."/>
            <person name="Qiu Y."/>
            <person name="Wang Y."/>
            <person name="Xu L."/>
            <person name="Hou Q."/>
        </authorList>
    </citation>
    <scope>NUCLEOTIDE SEQUENCE</scope>
    <source>
        <strain evidence="1">NY0527</strain>
    </source>
</reference>
<organism evidence="1 2">
    <name type="scientific">Winkia neuii subsp. anitrata</name>
    <dbReference type="NCBI Taxonomy" id="29318"/>
    <lineage>
        <taxon>Bacteria</taxon>
        <taxon>Bacillati</taxon>
        <taxon>Actinomycetota</taxon>
        <taxon>Actinomycetes</taxon>
        <taxon>Actinomycetales</taxon>
        <taxon>Actinomycetaceae</taxon>
        <taxon>Winkia</taxon>
    </lineage>
</organism>
<dbReference type="Proteomes" id="UP001211044">
    <property type="component" value="Chromosome"/>
</dbReference>